<evidence type="ECO:0000256" key="9">
    <source>
        <dbReference type="SAM" id="Phobius"/>
    </source>
</evidence>
<dbReference type="RefSeq" id="YP_010802761.1">
    <property type="nucleotide sequence ID" value="NC_077039.1"/>
</dbReference>
<dbReference type="HAMAP" id="MF_04024">
    <property type="entry name" value="HSV_NEC2"/>
    <property type="match status" value="1"/>
</dbReference>
<reference evidence="10" key="2">
    <citation type="journal article" date="2013" name="Genome Announc.">
        <title>Complete Genome Sequence of Elephant Endotheliotropic Herpesvirus 1A.</title>
        <authorList>
            <person name="Ling P.D."/>
            <person name="Reid J.G."/>
            <person name="Qin X."/>
            <person name="Muzny D.M."/>
            <person name="Gibbs R."/>
            <person name="Petrosino J."/>
            <person name="Peng R."/>
            <person name="Zong J.C."/>
            <person name="Heaggans S.Y."/>
            <person name="Hayward G.S."/>
        </authorList>
    </citation>
    <scope>NUCLEOTIDE SEQUENCE</scope>
    <source>
        <strain evidence="10">Nyah NAP97</strain>
    </source>
</reference>
<evidence type="ECO:0000256" key="3">
    <source>
        <dbReference type="ARBA" id="ARBA00022692"/>
    </source>
</evidence>
<proteinExistence type="inferred from homology"/>
<accession>A0A866VSN0</accession>
<keyword evidence="7 9" id="KW-0472">Membrane</keyword>
<dbReference type="EMBL" id="MN373268">
    <property type="protein sequence ID" value="QOE74427.1"/>
    <property type="molecule type" value="Genomic_DNA"/>
</dbReference>
<keyword evidence="6 9" id="KW-1133">Transmembrane helix</keyword>
<keyword evidence="5" id="KW-0426">Late protein</keyword>
<evidence type="ECO:0000256" key="6">
    <source>
        <dbReference type="ARBA" id="ARBA00022989"/>
    </source>
</evidence>
<dbReference type="KEGG" id="vg:80541544"/>
<dbReference type="Proteomes" id="UP001162024">
    <property type="component" value="Segment"/>
</dbReference>
<comment type="subcellular location">
    <subcellularLocation>
        <location evidence="8">Host nucleus inner membrane</location>
        <topology evidence="8">Single-pass membrane protein</topology>
    </subcellularLocation>
</comment>
<organism evidence="10 11">
    <name type="scientific">Elephant endotheliotropic herpesvirus 3A</name>
    <dbReference type="NCBI Taxonomy" id="1329409"/>
    <lineage>
        <taxon>Viruses</taxon>
        <taxon>Duplodnaviria</taxon>
        <taxon>Heunggongvirae</taxon>
        <taxon>Peploviricota</taxon>
        <taxon>Herviviricetes</taxon>
        <taxon>Herpesvirales</taxon>
        <taxon>Orthoherpesviridae</taxon>
        <taxon>Betaherpesvirinae</taxon>
        <taxon>Proboscivirus</taxon>
        <taxon>Elephant endotheliotropic herpesvirus 3</taxon>
    </lineage>
</organism>
<evidence type="ECO:0000256" key="1">
    <source>
        <dbReference type="ARBA" id="ARBA00022553"/>
    </source>
</evidence>
<keyword evidence="4" id="KW-1043">Host membrane</keyword>
<name>A0A866VSN0_9BETA</name>
<gene>
    <name evidence="10" type="primary">U34</name>
</gene>
<sequence length="304" mass="34108">MCTITGKVYKNLIQKTRTIFRLSESEIRCTDYNLVIKNPTYPICDIILVPGRVYNVEYVLNYWNSVIPTEYNAVFILKHTGANISMSCFVTLEKDLTDKPLPNEISSPINFLNINDLVVLTLPAIERLKPSKGALLTKCSVQRSYNHHNVFVAEFIVYGPTSESTFNELMHDISGKLQRLSPLNNAVLSKSYRTAVSGSSALVSRHWHRKKHEIVKPTIYCTDHKVAQRDEPISTTTSGGGGTALANSYNTLSSSSVGSTTAAVAASQEPKYDTAIIYQYARYIFMAFLWILLVIATRLVYKMF</sequence>
<dbReference type="GO" id="GO:0044201">
    <property type="term" value="C:host cell nuclear inner membrane"/>
    <property type="evidence" value="ECO:0007669"/>
    <property type="project" value="UniProtKB-SubCell"/>
</dbReference>
<evidence type="ECO:0000256" key="8">
    <source>
        <dbReference type="ARBA" id="ARBA00043948"/>
    </source>
</evidence>
<keyword evidence="1" id="KW-0597">Phosphoprotein</keyword>
<keyword evidence="3 9" id="KW-0812">Transmembrane</keyword>
<protein>
    <submittedName>
        <fullName evidence="10">Docking protein</fullName>
    </submittedName>
</protein>
<dbReference type="GeneID" id="80541544"/>
<feature type="transmembrane region" description="Helical" evidence="9">
    <location>
        <begin position="280"/>
        <end position="301"/>
    </location>
</feature>
<reference evidence="10" key="7">
    <citation type="submission" date="2019-08" db="EMBL/GenBank/DDBJ databases">
        <title>Complete Genome Assembly and Annotation of EEHV3A the First Example of a GC-Branch African Elephant Endotheliotrophic Herpesvirus Associated with Lethal Hemorrhagic Disease.</title>
        <authorList>
            <person name="Tan J."/>
            <person name="Ling P.D."/>
            <person name="Worley K."/>
            <person name="Proudfoot J."/>
            <person name="Bowman M."/>
            <person name="Qin X."/>
            <person name="Latimer E.M."/>
            <person name="Holder K."/>
            <person name="Fayette M."/>
            <person name="Nodolf S."/>
            <person name="Heaggans S.Y."/>
            <person name="Zong J.-C."/>
            <person name="Pearson V.R."/>
            <person name="Hayward G.S."/>
        </authorList>
    </citation>
    <scope>NUCLEOTIDE SEQUENCE</scope>
    <source>
        <strain evidence="10">Nyah NAP97</strain>
    </source>
</reference>
<evidence type="ECO:0000256" key="4">
    <source>
        <dbReference type="ARBA" id="ARBA00022870"/>
    </source>
</evidence>
<evidence type="ECO:0000313" key="11">
    <source>
        <dbReference type="Proteomes" id="UP001162024"/>
    </source>
</evidence>
<dbReference type="Pfam" id="PF04541">
    <property type="entry name" value="Herpes_U34"/>
    <property type="match status" value="1"/>
</dbReference>
<evidence type="ECO:0000256" key="2">
    <source>
        <dbReference type="ARBA" id="ARBA00022562"/>
    </source>
</evidence>
<keyword evidence="2" id="KW-1048">Host nucleus</keyword>
<dbReference type="InterPro" id="IPR007626">
    <property type="entry name" value="Herpesvirus_viron_egress-type"/>
</dbReference>
<reference evidence="10" key="6">
    <citation type="journal article" date="2016" name="MSphere">
        <title>Comparison of the Gene Coding Contents and Other Unusual Features of the GC-Rich and AT-Rich Branch Probosciviruses.</title>
        <authorList>
            <person name="Ling P.D."/>
            <person name="Long S.Y."/>
            <person name="Zong J.C."/>
            <person name="Heaggans S.Y."/>
            <person name="Qin X."/>
            <person name="Hayward G.S."/>
        </authorList>
    </citation>
    <scope>NUCLEOTIDE SEQUENCE</scope>
    <source>
        <strain evidence="10">Nyah NAP97</strain>
    </source>
</reference>
<evidence type="ECO:0000313" key="10">
    <source>
        <dbReference type="EMBL" id="QOE74427.1"/>
    </source>
</evidence>
<evidence type="ECO:0000256" key="5">
    <source>
        <dbReference type="ARBA" id="ARBA00022921"/>
    </source>
</evidence>
<reference evidence="10" key="5">
    <citation type="journal article" date="2016" name="MSphere">
        <title>Complete Genome Sequence of Elephant Endotheliotropic Herpesvirus 4, the First Example of a GC-Rich Branch Proboscivirus.</title>
        <authorList>
            <person name="Ling P.D."/>
            <person name="Long S.Y."/>
            <person name="Fuery A."/>
            <person name="Peng R.S."/>
            <person name="Heaggans S.Y."/>
            <person name="Qin X."/>
            <person name="Worley K.C."/>
            <person name="Dugan S."/>
            <person name="Hayward G.S."/>
        </authorList>
    </citation>
    <scope>NUCLEOTIDE SEQUENCE</scope>
    <source>
        <strain evidence="10">Nyah NAP97</strain>
    </source>
</reference>
<reference evidence="10" key="1">
    <citation type="journal article" date="2009" name="Vet. Pathol.">
        <title>Clinico-pathologic features of fatal disease attributed to new variants of endotheliotropic herpesviruses in two Asian elephants (Elephas maximus).</title>
        <authorList>
            <person name="Garner M.M."/>
            <person name="Helmick K."/>
            <person name="Ochsenreiter J."/>
            <person name="Richman L.K."/>
            <person name="Latimer E."/>
            <person name="Wise A.G."/>
            <person name="Maes R.K."/>
            <person name="Kiupel M."/>
            <person name="Nordhausen R.W."/>
            <person name="Zong J.C."/>
            <person name="Hayward G.S."/>
        </authorList>
    </citation>
    <scope>NUCLEOTIDE SEQUENCE</scope>
    <source>
        <strain evidence="10">Nyah NAP97</strain>
    </source>
</reference>
<keyword evidence="11" id="KW-1185">Reference proteome</keyword>
<evidence type="ECO:0000256" key="7">
    <source>
        <dbReference type="ARBA" id="ARBA00023136"/>
    </source>
</evidence>
<reference evidence="10" key="3">
    <citation type="journal article" date="2014" name="J. Virol.">
        <title>Comparative genome analysis of four elephant endotheliotropic herpesviruses, EEHV3, EEHV4, EEHV5, and EEHV6, from cases of hemorrhagic disease or viremia.</title>
        <authorList>
            <person name="Zong JC"/>
            <person name="Latimer EM"/>
            <person name="Long SY"/>
            <person name="Richman LK"/>
            <person name="Heaggans SY"/>
            <person name="Hayward GS."/>
        </authorList>
    </citation>
    <scope>NUCLEOTIDE SEQUENCE</scope>
    <source>
        <strain evidence="10">Nyah NAP97</strain>
    </source>
</reference>
<reference evidence="10" key="4">
    <citation type="journal article" date="2016" name="ILAR J">
        <title>Review of Elephant Endotheliotropic Herpesviruses and Acute Hemorrhagic Disease.</title>
        <authorList>
            <person name="Long S.Y."/>
            <person name="Latimer E.M."/>
            <person name="Hayward G.S."/>
        </authorList>
    </citation>
    <scope>NUCLEOTIDE SEQUENCE</scope>
    <source>
        <strain evidence="10">Nyah NAP97</strain>
    </source>
</reference>